<dbReference type="CDD" id="cd06558">
    <property type="entry name" value="crotonase-like"/>
    <property type="match status" value="1"/>
</dbReference>
<proteinExistence type="inferred from homology"/>
<dbReference type="Gene3D" id="3.90.226.10">
    <property type="entry name" value="2-enoyl-CoA Hydratase, Chain A, domain 1"/>
    <property type="match status" value="1"/>
</dbReference>
<reference evidence="5 6" key="1">
    <citation type="submission" date="2016-01" db="EMBL/GenBank/DDBJ databases">
        <title>Complete genome and mega plasmid sequence of Sphingomonas panacis DCY99 elicits systemic resistance in rice to Xanthomonas oryzae.</title>
        <authorList>
            <person name="Kim Y.J."/>
            <person name="Yang D.C."/>
            <person name="Sing P."/>
        </authorList>
    </citation>
    <scope>NUCLEOTIDE SEQUENCE [LARGE SCALE GENOMIC DNA]</scope>
    <source>
        <strain evidence="5 6">DCY99</strain>
    </source>
</reference>
<protein>
    <submittedName>
        <fullName evidence="5">Enoyl-CoA hydratase</fullName>
    </submittedName>
</protein>
<evidence type="ECO:0000313" key="6">
    <source>
        <dbReference type="Proteomes" id="UP000094256"/>
    </source>
</evidence>
<keyword evidence="3" id="KW-0576">Peroxisome</keyword>
<sequence length="262" mass="26998">MTNTPIGFRVEDGVAWLTLDRPENRNALGPELAEALHAMADRCADDPTVRCVVLTGSGRFFCVGGDIAVFAQTGGDIEATVLKLARSFHAGILRLATMAKPLVVAVNGPAAGAGFSLALLGDIVIAADTAHFTAAYTAIGLTPDGGLSWWLPRLVGFRQAQDILLTNRRIDAGEAVHIGLITRVVPEGELEAAARETALALAAGPSAALARCRGLLLSAITTPLDAQLDAEAASIAAASAGAEGREGVAAFLAKRPPVFPSE</sequence>
<dbReference type="PANTHER" id="PTHR43684">
    <property type="match status" value="1"/>
</dbReference>
<dbReference type="PANTHER" id="PTHR43684:SF1">
    <property type="entry name" value="ENOYL-COA DELTA ISOMERASE 2"/>
    <property type="match status" value="1"/>
</dbReference>
<dbReference type="EMBL" id="CP014168">
    <property type="protein sequence ID" value="AOH82702.1"/>
    <property type="molecule type" value="Genomic_DNA"/>
</dbReference>
<dbReference type="Pfam" id="PF00378">
    <property type="entry name" value="ECH_1"/>
    <property type="match status" value="1"/>
</dbReference>
<keyword evidence="6" id="KW-1185">Reference proteome</keyword>
<dbReference type="KEGG" id="span:AWL63_00590"/>
<name>A0A1B3Z5K0_9SPHN</name>
<evidence type="ECO:0000256" key="3">
    <source>
        <dbReference type="ARBA" id="ARBA00023140"/>
    </source>
</evidence>
<evidence type="ECO:0000313" key="5">
    <source>
        <dbReference type="EMBL" id="AOH82702.1"/>
    </source>
</evidence>
<dbReference type="Gene3D" id="1.10.12.10">
    <property type="entry name" value="Lyase 2-enoyl-coa Hydratase, Chain A, domain 2"/>
    <property type="match status" value="1"/>
</dbReference>
<dbReference type="Proteomes" id="UP000094256">
    <property type="component" value="Chromosome"/>
</dbReference>
<dbReference type="InterPro" id="IPR029045">
    <property type="entry name" value="ClpP/crotonase-like_dom_sf"/>
</dbReference>
<evidence type="ECO:0000256" key="1">
    <source>
        <dbReference type="ARBA" id="ARBA00004275"/>
    </source>
</evidence>
<dbReference type="RefSeq" id="WP_069203287.1">
    <property type="nucleotide sequence ID" value="NZ_CP014168.1"/>
</dbReference>
<dbReference type="InterPro" id="IPR001753">
    <property type="entry name" value="Enoyl-CoA_hydra/iso"/>
</dbReference>
<dbReference type="STRING" id="1560345.AWL63_00590"/>
<dbReference type="GO" id="GO:0004165">
    <property type="term" value="F:delta(3)-delta(2)-enoyl-CoA isomerase activity"/>
    <property type="evidence" value="ECO:0007669"/>
    <property type="project" value="UniProtKB-ARBA"/>
</dbReference>
<comment type="similarity">
    <text evidence="2">Belongs to the enoyl-CoA hydratase/isomerase family.</text>
</comment>
<evidence type="ECO:0000256" key="2">
    <source>
        <dbReference type="ARBA" id="ARBA00005254"/>
    </source>
</evidence>
<evidence type="ECO:0000256" key="4">
    <source>
        <dbReference type="ARBA" id="ARBA00023235"/>
    </source>
</evidence>
<gene>
    <name evidence="5" type="ORF">AWL63_00590</name>
</gene>
<dbReference type="OrthoDB" id="9781757at2"/>
<dbReference type="InterPro" id="IPR014748">
    <property type="entry name" value="Enoyl-CoA_hydra_C"/>
</dbReference>
<dbReference type="SUPFAM" id="SSF52096">
    <property type="entry name" value="ClpP/crotonase"/>
    <property type="match status" value="1"/>
</dbReference>
<dbReference type="AlphaFoldDB" id="A0A1B3Z5K0"/>
<keyword evidence="4" id="KW-0413">Isomerase</keyword>
<organism evidence="5 6">
    <name type="scientific">Sphingomonas panacis</name>
    <dbReference type="NCBI Taxonomy" id="1560345"/>
    <lineage>
        <taxon>Bacteria</taxon>
        <taxon>Pseudomonadati</taxon>
        <taxon>Pseudomonadota</taxon>
        <taxon>Alphaproteobacteria</taxon>
        <taxon>Sphingomonadales</taxon>
        <taxon>Sphingomonadaceae</taxon>
        <taxon>Sphingomonas</taxon>
    </lineage>
</organism>
<comment type="subcellular location">
    <subcellularLocation>
        <location evidence="1">Peroxisome</location>
    </subcellularLocation>
</comment>
<accession>A0A1B3Z5K0</accession>
<dbReference type="InterPro" id="IPR051053">
    <property type="entry name" value="ECH/Chromodomain_protein"/>
</dbReference>